<evidence type="ECO:0000313" key="2">
    <source>
        <dbReference type="Proteomes" id="UP001054837"/>
    </source>
</evidence>
<reference evidence="1 2" key="1">
    <citation type="submission" date="2021-06" db="EMBL/GenBank/DDBJ databases">
        <title>Caerostris darwini draft genome.</title>
        <authorList>
            <person name="Kono N."/>
            <person name="Arakawa K."/>
        </authorList>
    </citation>
    <scope>NUCLEOTIDE SEQUENCE [LARGE SCALE GENOMIC DNA]</scope>
</reference>
<accession>A0AAV4THT4</accession>
<sequence>MNSVVNGNRVGYFKYPLTRRRCQLITGQSCKSDRKPFRLMSDRSGAGRSQKYVSGDLNAALNVQSKLRKRLRTFDPLKERFVKVVKEPNSTTSVFDPCPDQHKDQLHQDFHVKYLKKCSLIL</sequence>
<proteinExistence type="predicted"/>
<keyword evidence="2" id="KW-1185">Reference proteome</keyword>
<protein>
    <submittedName>
        <fullName evidence="1">Uncharacterized protein</fullName>
    </submittedName>
</protein>
<organism evidence="1 2">
    <name type="scientific">Caerostris darwini</name>
    <dbReference type="NCBI Taxonomy" id="1538125"/>
    <lineage>
        <taxon>Eukaryota</taxon>
        <taxon>Metazoa</taxon>
        <taxon>Ecdysozoa</taxon>
        <taxon>Arthropoda</taxon>
        <taxon>Chelicerata</taxon>
        <taxon>Arachnida</taxon>
        <taxon>Araneae</taxon>
        <taxon>Araneomorphae</taxon>
        <taxon>Entelegynae</taxon>
        <taxon>Araneoidea</taxon>
        <taxon>Araneidae</taxon>
        <taxon>Caerostris</taxon>
    </lineage>
</organism>
<dbReference type="EMBL" id="BPLQ01009612">
    <property type="protein sequence ID" value="GIY45299.1"/>
    <property type="molecule type" value="Genomic_DNA"/>
</dbReference>
<dbReference type="Proteomes" id="UP001054837">
    <property type="component" value="Unassembled WGS sequence"/>
</dbReference>
<gene>
    <name evidence="1" type="ORF">CDAR_108311</name>
</gene>
<comment type="caution">
    <text evidence="1">The sequence shown here is derived from an EMBL/GenBank/DDBJ whole genome shotgun (WGS) entry which is preliminary data.</text>
</comment>
<name>A0AAV4THT4_9ARAC</name>
<dbReference type="AlphaFoldDB" id="A0AAV4THT4"/>
<evidence type="ECO:0000313" key="1">
    <source>
        <dbReference type="EMBL" id="GIY45299.1"/>
    </source>
</evidence>